<dbReference type="InterPro" id="IPR044925">
    <property type="entry name" value="His-Me_finger_sf"/>
</dbReference>
<keyword evidence="3" id="KW-0540">Nuclease</keyword>
<dbReference type="AlphaFoldDB" id="A0A560CXI0"/>
<dbReference type="RefSeq" id="WP_145670115.1">
    <property type="nucleotide sequence ID" value="NZ_VITK01000019.1"/>
</dbReference>
<dbReference type="Pfam" id="PF13392">
    <property type="entry name" value="HNH_3"/>
    <property type="match status" value="1"/>
</dbReference>
<dbReference type="Gene3D" id="3.90.75.20">
    <property type="match status" value="1"/>
</dbReference>
<proteinExistence type="predicted"/>
<protein>
    <submittedName>
        <fullName evidence="3">HNH endonuclease</fullName>
    </submittedName>
</protein>
<keyword evidence="4" id="KW-1185">Reference proteome</keyword>
<reference evidence="3 4" key="1">
    <citation type="submission" date="2019-06" db="EMBL/GenBank/DDBJ databases">
        <title>Genomic Encyclopedia of Type Strains, Phase IV (KMG-V): Genome sequencing to study the core and pangenomes of soil and plant-associated prokaryotes.</title>
        <authorList>
            <person name="Whitman W."/>
        </authorList>
    </citation>
    <scope>NUCLEOTIDE SEQUENCE [LARGE SCALE GENOMIC DNA]</scope>
    <source>
        <strain evidence="3 4">BR 510</strain>
    </source>
</reference>
<dbReference type="GO" id="GO:0004519">
    <property type="term" value="F:endonuclease activity"/>
    <property type="evidence" value="ECO:0007669"/>
    <property type="project" value="UniProtKB-KW"/>
</dbReference>
<dbReference type="EMBL" id="VITK01000019">
    <property type="protein sequence ID" value="TWA89536.1"/>
    <property type="molecule type" value="Genomic_DNA"/>
</dbReference>
<sequence>MTEEIWKPVVGFEGLYEVSNLGRVKSVGRTVYARTKLGDPLPRFQPERILSQHPHVNGYLLVHLYKGGKRKADTVHNLVAAAFIGPRPSGMQVAHDDGCPANCAASNLLYKTVQANIADKKRHGTHLAGEQCPMAVLTEADVHAIRQRPHMRSDDLGDMFGVSRSCINGVRAGRTWRHV</sequence>
<evidence type="ECO:0000313" key="3">
    <source>
        <dbReference type="EMBL" id="TWA89536.1"/>
    </source>
</evidence>
<name>A0A560CXI0_9BRAD</name>
<keyword evidence="3" id="KW-0255">Endonuclease</keyword>
<feature type="domain" description="HNH nuclease" evidence="2">
    <location>
        <begin position="75"/>
        <end position="116"/>
    </location>
</feature>
<organism evidence="3 4">
    <name type="scientific">Bradyrhizobium stylosanthis</name>
    <dbReference type="NCBI Taxonomy" id="1803665"/>
    <lineage>
        <taxon>Bacteria</taxon>
        <taxon>Pseudomonadati</taxon>
        <taxon>Pseudomonadota</taxon>
        <taxon>Alphaproteobacteria</taxon>
        <taxon>Hyphomicrobiales</taxon>
        <taxon>Nitrobacteraceae</taxon>
        <taxon>Bradyrhizobium</taxon>
    </lineage>
</organism>
<dbReference type="InterPro" id="IPR010902">
    <property type="entry name" value="NUMOD4"/>
</dbReference>
<evidence type="ECO:0000259" key="2">
    <source>
        <dbReference type="Pfam" id="PF13392"/>
    </source>
</evidence>
<dbReference type="Proteomes" id="UP000319949">
    <property type="component" value="Unassembled WGS sequence"/>
</dbReference>
<dbReference type="SUPFAM" id="SSF54060">
    <property type="entry name" value="His-Me finger endonucleases"/>
    <property type="match status" value="1"/>
</dbReference>
<dbReference type="GO" id="GO:0016788">
    <property type="term" value="F:hydrolase activity, acting on ester bonds"/>
    <property type="evidence" value="ECO:0007669"/>
    <property type="project" value="InterPro"/>
</dbReference>
<dbReference type="Pfam" id="PF07463">
    <property type="entry name" value="NUMOD4"/>
    <property type="match status" value="1"/>
</dbReference>
<accession>A0A560CXI0</accession>
<keyword evidence="3" id="KW-0378">Hydrolase</keyword>
<feature type="domain" description="NUMOD4" evidence="1">
    <location>
        <begin position="4"/>
        <end position="65"/>
    </location>
</feature>
<comment type="caution">
    <text evidence="3">The sequence shown here is derived from an EMBL/GenBank/DDBJ whole genome shotgun (WGS) entry which is preliminary data.</text>
</comment>
<dbReference type="InterPro" id="IPR003615">
    <property type="entry name" value="HNH_nuc"/>
</dbReference>
<dbReference type="OrthoDB" id="4313779at2"/>
<evidence type="ECO:0000313" key="4">
    <source>
        <dbReference type="Proteomes" id="UP000319949"/>
    </source>
</evidence>
<evidence type="ECO:0000259" key="1">
    <source>
        <dbReference type="Pfam" id="PF07463"/>
    </source>
</evidence>
<gene>
    <name evidence="3" type="ORF">FBZ96_1194</name>
</gene>